<evidence type="ECO:0000259" key="1">
    <source>
        <dbReference type="PROSITE" id="PS51819"/>
    </source>
</evidence>
<feature type="domain" description="VOC" evidence="1">
    <location>
        <begin position="3"/>
        <end position="111"/>
    </location>
</feature>
<keyword evidence="3" id="KW-1185">Reference proteome</keyword>
<dbReference type="InterPro" id="IPR037523">
    <property type="entry name" value="VOC_core"/>
</dbReference>
<dbReference type="Proteomes" id="UP000193247">
    <property type="component" value="Unassembled WGS sequence"/>
</dbReference>
<sequence length="117" mass="12949">MTTLGFLYLPVPELGSALAFYRDTLGWTEAWREGDHTVALALPGTEVQLMVDVDTERIGRPGPMLVVDDARAWIAKRSHELAVWLEPIEIPGGWWAGFEDLHGNAVYVLDQSTADQG</sequence>
<proteinExistence type="predicted"/>
<gene>
    <name evidence="2" type="ORF">B8W66_13630</name>
</gene>
<dbReference type="EMBL" id="NCXP01000015">
    <property type="protein sequence ID" value="OSC40338.1"/>
    <property type="molecule type" value="Genomic_DNA"/>
</dbReference>
<organism evidence="2 3">
    <name type="scientific">Mycobacterium decipiens</name>
    <dbReference type="NCBI Taxonomy" id="1430326"/>
    <lineage>
        <taxon>Bacteria</taxon>
        <taxon>Bacillati</taxon>
        <taxon>Actinomycetota</taxon>
        <taxon>Actinomycetes</taxon>
        <taxon>Mycobacteriales</taxon>
        <taxon>Mycobacteriaceae</taxon>
        <taxon>Mycobacterium</taxon>
    </lineage>
</organism>
<dbReference type="OrthoDB" id="5119162at2"/>
<dbReference type="InterPro" id="IPR029068">
    <property type="entry name" value="Glyas_Bleomycin-R_OHBP_Dase"/>
</dbReference>
<dbReference type="PROSITE" id="PS51819">
    <property type="entry name" value="VOC"/>
    <property type="match status" value="1"/>
</dbReference>
<dbReference type="RefSeq" id="WP_085325536.1">
    <property type="nucleotide sequence ID" value="NZ_NCXP01000015.1"/>
</dbReference>
<dbReference type="Gene3D" id="3.10.180.10">
    <property type="entry name" value="2,3-Dihydroxybiphenyl 1,2-Dioxygenase, domain 1"/>
    <property type="match status" value="1"/>
</dbReference>
<accession>A0A1X2LU12</accession>
<dbReference type="SUPFAM" id="SSF54593">
    <property type="entry name" value="Glyoxalase/Bleomycin resistance protein/Dihydroxybiphenyl dioxygenase"/>
    <property type="match status" value="1"/>
</dbReference>
<protein>
    <recommendedName>
        <fullName evidence="1">VOC domain-containing protein</fullName>
    </recommendedName>
</protein>
<evidence type="ECO:0000313" key="2">
    <source>
        <dbReference type="EMBL" id="OSC40338.1"/>
    </source>
</evidence>
<dbReference type="STRING" id="1430326.B8W66_13630"/>
<comment type="caution">
    <text evidence="2">The sequence shown here is derived from an EMBL/GenBank/DDBJ whole genome shotgun (WGS) entry which is preliminary data.</text>
</comment>
<dbReference type="AlphaFoldDB" id="A0A1X2LU12"/>
<dbReference type="Pfam" id="PF00903">
    <property type="entry name" value="Glyoxalase"/>
    <property type="match status" value="1"/>
</dbReference>
<name>A0A1X2LU12_9MYCO</name>
<dbReference type="InterPro" id="IPR004360">
    <property type="entry name" value="Glyas_Fos-R_dOase_dom"/>
</dbReference>
<reference evidence="2 3" key="1">
    <citation type="submission" date="2017-04" db="EMBL/GenBank/DDBJ databases">
        <title>The new phylogeny of genus Mycobacterium.</title>
        <authorList>
            <person name="Tortoli E."/>
            <person name="Trovato A."/>
            <person name="Cirillo D.M."/>
        </authorList>
    </citation>
    <scope>NUCLEOTIDE SEQUENCE [LARGE SCALE GENOMIC DNA]</scope>
    <source>
        <strain evidence="2 3">TBL 1200985</strain>
    </source>
</reference>
<evidence type="ECO:0000313" key="3">
    <source>
        <dbReference type="Proteomes" id="UP000193247"/>
    </source>
</evidence>